<dbReference type="RefSeq" id="WP_378306181.1">
    <property type="nucleotide sequence ID" value="NZ_JBHUKS010000014.1"/>
</dbReference>
<dbReference type="Pfam" id="PF21725">
    <property type="entry name" value="T7SS_signal"/>
    <property type="match status" value="1"/>
</dbReference>
<evidence type="ECO:0000313" key="4">
    <source>
        <dbReference type="Proteomes" id="UP001597483"/>
    </source>
</evidence>
<proteinExistence type="predicted"/>
<dbReference type="Proteomes" id="UP001597483">
    <property type="component" value="Unassembled WGS sequence"/>
</dbReference>
<feature type="domain" description="Putative T7SS secretion signal" evidence="2">
    <location>
        <begin position="4"/>
        <end position="170"/>
    </location>
</feature>
<protein>
    <submittedName>
        <fullName evidence="3">T7SS-secreted protein</fullName>
    </submittedName>
</protein>
<evidence type="ECO:0000259" key="2">
    <source>
        <dbReference type="Pfam" id="PF21725"/>
    </source>
</evidence>
<evidence type="ECO:0000256" key="1">
    <source>
        <dbReference type="SAM" id="MobiDB-lite"/>
    </source>
</evidence>
<feature type="region of interest" description="Disordered" evidence="1">
    <location>
        <begin position="194"/>
        <end position="232"/>
    </location>
</feature>
<accession>A0ABW5H925</accession>
<keyword evidence="4" id="KW-1185">Reference proteome</keyword>
<reference evidence="4" key="1">
    <citation type="journal article" date="2019" name="Int. J. Syst. Evol. Microbiol.">
        <title>The Global Catalogue of Microorganisms (GCM) 10K type strain sequencing project: providing services to taxonomists for standard genome sequencing and annotation.</title>
        <authorList>
            <consortium name="The Broad Institute Genomics Platform"/>
            <consortium name="The Broad Institute Genome Sequencing Center for Infectious Disease"/>
            <person name="Wu L."/>
            <person name="Ma J."/>
        </authorList>
    </citation>
    <scope>NUCLEOTIDE SEQUENCE [LARGE SCALE GENOMIC DNA]</scope>
    <source>
        <strain evidence="4">CGMCC 4.7641</strain>
    </source>
</reference>
<dbReference type="EMBL" id="JBHUKS010000014">
    <property type="protein sequence ID" value="MFD2469634.1"/>
    <property type="molecule type" value="Genomic_DNA"/>
</dbReference>
<evidence type="ECO:0000313" key="3">
    <source>
        <dbReference type="EMBL" id="MFD2469634.1"/>
    </source>
</evidence>
<name>A0ABW5H925_9PSEU</name>
<organism evidence="3 4">
    <name type="scientific">Amycolatopsis silviterrae</name>
    <dbReference type="NCBI Taxonomy" id="1656914"/>
    <lineage>
        <taxon>Bacteria</taxon>
        <taxon>Bacillati</taxon>
        <taxon>Actinomycetota</taxon>
        <taxon>Actinomycetes</taxon>
        <taxon>Pseudonocardiales</taxon>
        <taxon>Pseudonocardiaceae</taxon>
        <taxon>Amycolatopsis</taxon>
    </lineage>
</organism>
<comment type="caution">
    <text evidence="3">The sequence shown here is derived from an EMBL/GenBank/DDBJ whole genome shotgun (WGS) entry which is preliminary data.</text>
</comment>
<dbReference type="InterPro" id="IPR049082">
    <property type="entry name" value="T7SS_signal"/>
</dbReference>
<sequence length="467" mass="47077">MGAELGQTTDPKALIPGEPQLLSGDLKDLVRNIDKMAGISEGLGGIAPKEWSGDAADRFREIFGQEPKNWIDTIGVLGKGATALADYGDALTWSQGEAQRAIELFTQAQAASRAAAADHQAQMLQASSIGAAIAPLVDPGRSAMAEAQQILENARDKLEQVGGMTAEALGFSRDEDGKYSKDVGKGKEFGADHRKLVDQWDDEKGKSEKKDPGGWQKGRSGRSFKGEFGDQSDGMFGDKIGSLLESLGIDTHESTVSASAGVDLLDGSLEGKFGSEQFGGSGKIEGAVLGANAEAHAGASILGVNAGASAEAYLAKGSAEGELHLSDHAGLKGSAEGEIGANASAEGSIGVTGAQGHAEAFAGARVEGDASAEVGGVSAGVHGEAWAGVGVEASGQVGMGDDGKFHLGASVGVGVGIGGKIGFDIAIDPGEVVDTVKDVANDVGEVVSDVGNGISNAAGAVADFLGF</sequence>
<feature type="compositionally biased region" description="Basic and acidic residues" evidence="1">
    <location>
        <begin position="194"/>
        <end position="212"/>
    </location>
</feature>
<gene>
    <name evidence="3" type="ORF">ACFSVL_19780</name>
</gene>